<evidence type="ECO:0000256" key="9">
    <source>
        <dbReference type="PROSITE-ProRule" id="PRU10141"/>
    </source>
</evidence>
<protein>
    <recommendedName>
        <fullName evidence="11">Aurora kinase</fullName>
        <ecNumber evidence="11">2.7.11.1</ecNumber>
    </recommendedName>
</protein>
<dbReference type="PROSITE" id="PS00107">
    <property type="entry name" value="PROTEIN_KINASE_ATP"/>
    <property type="match status" value="1"/>
</dbReference>
<organism evidence="14 15">
    <name type="scientific">Trypanosoma rangeli SC58</name>
    <dbReference type="NCBI Taxonomy" id="429131"/>
    <lineage>
        <taxon>Eukaryota</taxon>
        <taxon>Discoba</taxon>
        <taxon>Euglenozoa</taxon>
        <taxon>Kinetoplastea</taxon>
        <taxon>Metakinetoplastina</taxon>
        <taxon>Trypanosomatida</taxon>
        <taxon>Trypanosomatidae</taxon>
        <taxon>Trypanosoma</taxon>
        <taxon>Herpetosoma</taxon>
    </lineage>
</organism>
<dbReference type="FunFam" id="3.30.200.20:FF:000042">
    <property type="entry name" value="Aurora kinase A"/>
    <property type="match status" value="1"/>
</dbReference>
<feature type="cross-link" description="Glycyl lysine isopeptide (Lys-Gly) (interchain with G-Cter in SUMO2)" evidence="8">
    <location>
        <position position="233"/>
    </location>
</feature>
<feature type="compositionally biased region" description="Polar residues" evidence="12">
    <location>
        <begin position="49"/>
        <end position="60"/>
    </location>
</feature>
<evidence type="ECO:0000256" key="7">
    <source>
        <dbReference type="PIRSR" id="PIRSR630616-2"/>
    </source>
</evidence>
<dbReference type="Gene3D" id="3.30.200.20">
    <property type="entry name" value="Phosphorylase Kinase, domain 1"/>
    <property type="match status" value="1"/>
</dbReference>
<dbReference type="EMBL" id="AUPL01001832">
    <property type="protein sequence ID" value="ESL10435.1"/>
    <property type="molecule type" value="Genomic_DNA"/>
</dbReference>
<comment type="catalytic activity">
    <reaction evidence="11">
        <text>L-threonyl-[protein] + ATP = O-phospho-L-threonyl-[protein] + ADP + H(+)</text>
        <dbReference type="Rhea" id="RHEA:46608"/>
        <dbReference type="Rhea" id="RHEA-COMP:11060"/>
        <dbReference type="Rhea" id="RHEA-COMP:11605"/>
        <dbReference type="ChEBI" id="CHEBI:15378"/>
        <dbReference type="ChEBI" id="CHEBI:30013"/>
        <dbReference type="ChEBI" id="CHEBI:30616"/>
        <dbReference type="ChEBI" id="CHEBI:61977"/>
        <dbReference type="ChEBI" id="CHEBI:456216"/>
        <dbReference type="EC" id="2.7.11.1"/>
    </reaction>
</comment>
<evidence type="ECO:0000313" key="15">
    <source>
        <dbReference type="Proteomes" id="UP000031737"/>
    </source>
</evidence>
<keyword evidence="5 7" id="KW-0067">ATP-binding</keyword>
<feature type="region of interest" description="Disordered" evidence="12">
    <location>
        <begin position="26"/>
        <end position="93"/>
    </location>
</feature>
<dbReference type="GO" id="GO:0005524">
    <property type="term" value="F:ATP binding"/>
    <property type="evidence" value="ECO:0007669"/>
    <property type="project" value="UniProtKB-UniRule"/>
</dbReference>
<dbReference type="Gene3D" id="1.10.510.10">
    <property type="entry name" value="Transferase(Phosphotransferase) domain 1"/>
    <property type="match status" value="1"/>
</dbReference>
<name>A0A061J7W7_TRYRA</name>
<dbReference type="SMART" id="SM00220">
    <property type="entry name" value="S_TKc"/>
    <property type="match status" value="1"/>
</dbReference>
<dbReference type="InterPro" id="IPR011009">
    <property type="entry name" value="Kinase-like_dom_sf"/>
</dbReference>
<keyword evidence="4 11" id="KW-0418">Kinase</keyword>
<evidence type="ECO:0000256" key="4">
    <source>
        <dbReference type="ARBA" id="ARBA00022777"/>
    </source>
</evidence>
<evidence type="ECO:0000256" key="3">
    <source>
        <dbReference type="ARBA" id="ARBA00022741"/>
    </source>
</evidence>
<feature type="binding site" evidence="7 9">
    <location>
        <position position="135"/>
    </location>
    <ligand>
        <name>ATP</name>
        <dbReference type="ChEBI" id="CHEBI:30616"/>
    </ligand>
</feature>
<accession>A0A061J7W7</accession>
<comment type="caution">
    <text evidence="14">The sequence shown here is derived from an EMBL/GenBank/DDBJ whole genome shotgun (WGS) entry which is preliminary data.</text>
</comment>
<dbReference type="InterPro" id="IPR030616">
    <property type="entry name" value="Aur-like"/>
</dbReference>
<dbReference type="AlphaFoldDB" id="A0A061J7W7"/>
<evidence type="ECO:0000259" key="13">
    <source>
        <dbReference type="PROSITE" id="PS50011"/>
    </source>
</evidence>
<dbReference type="InterPro" id="IPR000719">
    <property type="entry name" value="Prot_kinase_dom"/>
</dbReference>
<gene>
    <name evidence="14" type="ORF">TRSC58_01832</name>
</gene>
<keyword evidence="3 7" id="KW-0547">Nucleotide-binding</keyword>
<evidence type="ECO:0000256" key="6">
    <source>
        <dbReference type="PIRSR" id="PIRSR630616-1"/>
    </source>
</evidence>
<dbReference type="InterPro" id="IPR017441">
    <property type="entry name" value="Protein_kinase_ATP_BS"/>
</dbReference>
<feature type="active site" description="Proton acceptor" evidence="6">
    <location>
        <position position="231"/>
    </location>
</feature>
<dbReference type="PROSITE" id="PS50011">
    <property type="entry name" value="PROTEIN_KINASE_DOM"/>
    <property type="match status" value="1"/>
</dbReference>
<dbReference type="EC" id="2.7.11.1" evidence="11"/>
<dbReference type="PROSITE" id="PS00108">
    <property type="entry name" value="PROTEIN_KINASE_ST"/>
    <property type="match status" value="1"/>
</dbReference>
<dbReference type="CDD" id="cd14007">
    <property type="entry name" value="STKc_Aurora"/>
    <property type="match status" value="1"/>
</dbReference>
<reference evidence="14 15" key="1">
    <citation type="submission" date="2013-07" db="EMBL/GenBank/DDBJ databases">
        <authorList>
            <person name="Stoco P.H."/>
            <person name="Wagner G."/>
            <person name="Gerber A."/>
            <person name="Zaha A."/>
            <person name="Thompson C."/>
            <person name="Bartholomeu D.C."/>
            <person name="Luckemeyer D.D."/>
            <person name="Bahia D."/>
            <person name="Loreto E."/>
            <person name="Prestes E.B."/>
            <person name="Lima F.M."/>
            <person name="Rodrigues-Luiz G."/>
            <person name="Vallejo G.A."/>
            <person name="Filho J.F."/>
            <person name="Monteiro K.M."/>
            <person name="Tyler K.M."/>
            <person name="de Almeida L.G."/>
            <person name="Ortiz M.F."/>
            <person name="Siervo M.A."/>
            <person name="de Moraes M.H."/>
            <person name="Cunha O.L."/>
            <person name="Mendonca-Neto R."/>
            <person name="Silva R."/>
            <person name="Teixeira S.M."/>
            <person name="Murta S.M."/>
            <person name="Sincero T.C."/>
            <person name="Mendes T.A."/>
            <person name="Urmenyi T.P."/>
            <person name="Silva V.G."/>
            <person name="da Rocha W.D."/>
            <person name="Andersson B."/>
            <person name="Romanha A.J."/>
            <person name="Steindel M."/>
            <person name="de Vasconcelos A.T."/>
            <person name="Grisard E.C."/>
        </authorList>
    </citation>
    <scope>NUCLEOTIDE SEQUENCE [LARGE SCALE GENOMIC DNA]</scope>
    <source>
        <strain evidence="14 15">SC58</strain>
    </source>
</reference>
<dbReference type="InterPro" id="IPR008271">
    <property type="entry name" value="Ser/Thr_kinase_AS"/>
</dbReference>
<evidence type="ECO:0000256" key="8">
    <source>
        <dbReference type="PIRSR" id="PIRSR630616-3"/>
    </source>
</evidence>
<feature type="binding site" evidence="7">
    <location>
        <position position="249"/>
    </location>
    <ligand>
        <name>ATP</name>
        <dbReference type="ChEBI" id="CHEBI:30616"/>
    </ligand>
</feature>
<keyword evidence="1 10" id="KW-0723">Serine/threonine-protein kinase</keyword>
<evidence type="ECO:0000256" key="12">
    <source>
        <dbReference type="SAM" id="MobiDB-lite"/>
    </source>
</evidence>
<keyword evidence="2 11" id="KW-0808">Transferase</keyword>
<proteinExistence type="inferred from homology"/>
<evidence type="ECO:0000256" key="1">
    <source>
        <dbReference type="ARBA" id="ARBA00022527"/>
    </source>
</evidence>
<feature type="domain" description="Protein kinase" evidence="13">
    <location>
        <begin position="106"/>
        <end position="391"/>
    </location>
</feature>
<comment type="similarity">
    <text evidence="11">Belongs to the protein kinase superfamily. Ser/Thr protein kinase family. Aurora subfamily.</text>
</comment>
<evidence type="ECO:0000256" key="11">
    <source>
        <dbReference type="RuleBase" id="RU367134"/>
    </source>
</evidence>
<evidence type="ECO:0000313" key="14">
    <source>
        <dbReference type="EMBL" id="ESL10435.1"/>
    </source>
</evidence>
<feature type="region of interest" description="Disordered" evidence="12">
    <location>
        <begin position="1"/>
        <end position="20"/>
    </location>
</feature>
<dbReference type="OrthoDB" id="377346at2759"/>
<dbReference type="GO" id="GO:0004674">
    <property type="term" value="F:protein serine/threonine kinase activity"/>
    <property type="evidence" value="ECO:0007669"/>
    <property type="project" value="UniProtKB-KW"/>
</dbReference>
<dbReference type="Pfam" id="PF00069">
    <property type="entry name" value="Pkinase"/>
    <property type="match status" value="1"/>
</dbReference>
<dbReference type="SUPFAM" id="SSF56112">
    <property type="entry name" value="Protein kinase-like (PK-like)"/>
    <property type="match status" value="1"/>
</dbReference>
<sequence>MWRLHNVRLPPRRLCDAKPLTPPLQGGYTRGDAWHSSFTGVGHGDASESEPNSQASSQACSVAPPKRTSSSPVEAASQESPPPQEQPPQEQQQLVIRQEDIRDEDFQRLEVLGDGSYSVVVAARHLPTQQLVALKELSRRRLKELELENQLQWEINVHRTLRHPNVVRMLSYYITPQSVVLVLELCPCGTLLQKLRAMPHGRFDERRASRYVRQAARALAYLHGHGIAHRDLKLENVFLDARGVARLGDFGWSKAVEEPTVKHDPAPHLDNCGATSQSAASDDAEVCGGGGRLTVCGTLDYLSPEMLSGKPHTFKTDVWSLGVMLAEMLTGAPPFYCVSHQGTLDAIREADPHLGDDIHISSLARELVLAMLQKDPDARPTMAEVLQHPWTRPHREKVK</sequence>
<comment type="catalytic activity">
    <reaction evidence="11">
        <text>L-seryl-[protein] + ATP = O-phospho-L-seryl-[protein] + ADP + H(+)</text>
        <dbReference type="Rhea" id="RHEA:17989"/>
        <dbReference type="Rhea" id="RHEA-COMP:9863"/>
        <dbReference type="Rhea" id="RHEA-COMP:11604"/>
        <dbReference type="ChEBI" id="CHEBI:15378"/>
        <dbReference type="ChEBI" id="CHEBI:29999"/>
        <dbReference type="ChEBI" id="CHEBI:30616"/>
        <dbReference type="ChEBI" id="CHEBI:83421"/>
        <dbReference type="ChEBI" id="CHEBI:456216"/>
        <dbReference type="EC" id="2.7.11.1"/>
    </reaction>
</comment>
<evidence type="ECO:0000256" key="10">
    <source>
        <dbReference type="RuleBase" id="RU000304"/>
    </source>
</evidence>
<dbReference type="Proteomes" id="UP000031737">
    <property type="component" value="Unassembled WGS sequence"/>
</dbReference>
<evidence type="ECO:0000256" key="5">
    <source>
        <dbReference type="ARBA" id="ARBA00022840"/>
    </source>
</evidence>
<feature type="binding site" evidence="7">
    <location>
        <begin position="235"/>
        <end position="236"/>
    </location>
    <ligand>
        <name>ATP</name>
        <dbReference type="ChEBI" id="CHEBI:30616"/>
    </ligand>
</feature>
<keyword evidence="15" id="KW-1185">Reference proteome</keyword>
<dbReference type="VEuPathDB" id="TriTrypDB:TRSC58_01832"/>
<evidence type="ECO:0000256" key="2">
    <source>
        <dbReference type="ARBA" id="ARBA00022679"/>
    </source>
</evidence>
<dbReference type="PANTHER" id="PTHR24350">
    <property type="entry name" value="SERINE/THREONINE-PROTEIN KINASE IAL-RELATED"/>
    <property type="match status" value="1"/>
</dbReference>